<dbReference type="InterPro" id="IPR010982">
    <property type="entry name" value="Lambda_DNA-bd_dom_sf"/>
</dbReference>
<organism evidence="1 2">
    <name type="scientific">Zhongshania borealis</name>
    <dbReference type="NCBI Taxonomy" id="889488"/>
    <lineage>
        <taxon>Bacteria</taxon>
        <taxon>Pseudomonadati</taxon>
        <taxon>Pseudomonadota</taxon>
        <taxon>Gammaproteobacteria</taxon>
        <taxon>Cellvibrionales</taxon>
        <taxon>Spongiibacteraceae</taxon>
        <taxon>Zhongshania</taxon>
    </lineage>
</organism>
<keyword evidence="2" id="KW-1185">Reference proteome</keyword>
<evidence type="ECO:0000313" key="1">
    <source>
        <dbReference type="EMBL" id="GAA4087296.1"/>
    </source>
</evidence>
<dbReference type="RefSeq" id="WP_344932502.1">
    <property type="nucleotide sequence ID" value="NZ_BAABDM010000001.1"/>
</dbReference>
<protein>
    <submittedName>
        <fullName evidence="1">Uncharacterized protein</fullName>
    </submittedName>
</protein>
<dbReference type="Gene3D" id="1.10.260.40">
    <property type="entry name" value="lambda repressor-like DNA-binding domains"/>
    <property type="match status" value="1"/>
</dbReference>
<accession>A0ABP7WEG0</accession>
<sequence length="87" mass="9436">MTQQKPCSDSEATNDIEKVISILGRSGVAQAAKLANTQSVDNWRRRGSVPIEHCPKLVAAYNEAIERVLSDPPTLAGLNKFFSEHGA</sequence>
<evidence type="ECO:0000313" key="2">
    <source>
        <dbReference type="Proteomes" id="UP001500392"/>
    </source>
</evidence>
<name>A0ABP7WEG0_9GAMM</name>
<gene>
    <name evidence="1" type="ORF">GCM10022414_07560</name>
</gene>
<reference evidence="2" key="1">
    <citation type="journal article" date="2019" name="Int. J. Syst. Evol. Microbiol.">
        <title>The Global Catalogue of Microorganisms (GCM) 10K type strain sequencing project: providing services to taxonomists for standard genome sequencing and annotation.</title>
        <authorList>
            <consortium name="The Broad Institute Genomics Platform"/>
            <consortium name="The Broad Institute Genome Sequencing Center for Infectious Disease"/>
            <person name="Wu L."/>
            <person name="Ma J."/>
        </authorList>
    </citation>
    <scope>NUCLEOTIDE SEQUENCE [LARGE SCALE GENOMIC DNA]</scope>
    <source>
        <strain evidence="2">JCM 17304</strain>
    </source>
</reference>
<comment type="caution">
    <text evidence="1">The sequence shown here is derived from an EMBL/GenBank/DDBJ whole genome shotgun (WGS) entry which is preliminary data.</text>
</comment>
<dbReference type="Proteomes" id="UP001500392">
    <property type="component" value="Unassembled WGS sequence"/>
</dbReference>
<dbReference type="EMBL" id="BAABDM010000001">
    <property type="protein sequence ID" value="GAA4087296.1"/>
    <property type="molecule type" value="Genomic_DNA"/>
</dbReference>
<proteinExistence type="predicted"/>